<feature type="coiled-coil region" evidence="1">
    <location>
        <begin position="365"/>
        <end position="408"/>
    </location>
</feature>
<sequence length="522" mass="57116">MTAIQSLPGFGSLGVGQHKISKPRANGVVKPIFKKLQAHSEKSSLDLDRGWDEQDEQFKSSGWGAGASSTGIAYESAGAGRSLIDVSSPGITPGYVVGGTGVSVACGRHHHSHSRSISGTSVATSNSGNGAPRVGNTFMHPSKQVPRTSTPPVYANSLASLTGESRDYSPTINEDEDDDNNTGADHLEEHRDSLNINRPQNHHYYQPPTNYYSHSQPSLGLTRPSPKHRSTSSSFGEGACQLPTLKINTSRSISTSTTAATSTTSTTPAQYSRRSRDASRSDRHADRAVESPSSSNAPSSQKIKSPIRSPTSPVTPMSPIRSSFENGFRLRAKSDLDTVTRAEHLREARRKFEMKEKAKDEKYAREEIRRRERADKKRAQEAERQAAAALREQNAVQARQEAAELEEAMLHNKHRRKISATSSGRPSLSNRPSVTITRPSLSRKNTPTPLEEPEKFASSNYDNLDASHPPAFGNEAGRARGAGFQGAKRSTSAKKKTHSAWHMFLLWLRTKLLRVGRKKKQH</sequence>
<feature type="region of interest" description="Disordered" evidence="2">
    <location>
        <begin position="410"/>
        <end position="456"/>
    </location>
</feature>
<dbReference type="EMBL" id="QJNU01000072">
    <property type="protein sequence ID" value="RYP08097.1"/>
    <property type="molecule type" value="Genomic_DNA"/>
</dbReference>
<keyword evidence="4" id="KW-1185">Reference proteome</keyword>
<feature type="compositionally biased region" description="Polar residues" evidence="2">
    <location>
        <begin position="207"/>
        <end position="219"/>
    </location>
</feature>
<dbReference type="OrthoDB" id="5377213at2759"/>
<dbReference type="STRING" id="155417.A0A4Q4TQ86"/>
<keyword evidence="1" id="KW-0175">Coiled coil</keyword>
<feature type="compositionally biased region" description="Low complexity" evidence="2">
    <location>
        <begin position="249"/>
        <end position="267"/>
    </location>
</feature>
<dbReference type="AlphaFoldDB" id="A0A4Q4TQ86"/>
<proteinExistence type="predicted"/>
<feature type="compositionally biased region" description="Polar residues" evidence="2">
    <location>
        <begin position="308"/>
        <end position="325"/>
    </location>
</feature>
<evidence type="ECO:0000313" key="4">
    <source>
        <dbReference type="Proteomes" id="UP000293360"/>
    </source>
</evidence>
<evidence type="ECO:0000256" key="2">
    <source>
        <dbReference type="SAM" id="MobiDB-lite"/>
    </source>
</evidence>
<evidence type="ECO:0000256" key="1">
    <source>
        <dbReference type="SAM" id="Coils"/>
    </source>
</evidence>
<dbReference type="Proteomes" id="UP000293360">
    <property type="component" value="Unassembled WGS sequence"/>
</dbReference>
<reference evidence="3 4" key="1">
    <citation type="submission" date="2018-06" db="EMBL/GenBank/DDBJ databases">
        <title>Complete Genomes of Monosporascus.</title>
        <authorList>
            <person name="Robinson A.J."/>
            <person name="Natvig D.O."/>
        </authorList>
    </citation>
    <scope>NUCLEOTIDE SEQUENCE [LARGE SCALE GENOMIC DNA]</scope>
    <source>
        <strain evidence="3 4">CBS 110550</strain>
    </source>
</reference>
<feature type="compositionally biased region" description="Basic and acidic residues" evidence="2">
    <location>
        <begin position="274"/>
        <end position="289"/>
    </location>
</feature>
<evidence type="ECO:0000313" key="3">
    <source>
        <dbReference type="EMBL" id="RYP08097.1"/>
    </source>
</evidence>
<feature type="region of interest" description="Disordered" evidence="2">
    <location>
        <begin position="107"/>
        <end position="326"/>
    </location>
</feature>
<feature type="compositionally biased region" description="Polar residues" evidence="2">
    <location>
        <begin position="119"/>
        <end position="129"/>
    </location>
</feature>
<comment type="caution">
    <text evidence="3">The sequence shown here is derived from an EMBL/GenBank/DDBJ whole genome shotgun (WGS) entry which is preliminary data.</text>
</comment>
<accession>A0A4Q4TQ86</accession>
<feature type="compositionally biased region" description="Polar residues" evidence="2">
    <location>
        <begin position="419"/>
        <end position="448"/>
    </location>
</feature>
<gene>
    <name evidence="3" type="ORF">DL764_002080</name>
</gene>
<protein>
    <submittedName>
        <fullName evidence="3">Uncharacterized protein</fullName>
    </submittedName>
</protein>
<name>A0A4Q4TQ86_9PEZI</name>
<feature type="compositionally biased region" description="Low complexity" evidence="2">
    <location>
        <begin position="291"/>
        <end position="300"/>
    </location>
</feature>
<organism evidence="3 4">
    <name type="scientific">Monosporascus ibericus</name>
    <dbReference type="NCBI Taxonomy" id="155417"/>
    <lineage>
        <taxon>Eukaryota</taxon>
        <taxon>Fungi</taxon>
        <taxon>Dikarya</taxon>
        <taxon>Ascomycota</taxon>
        <taxon>Pezizomycotina</taxon>
        <taxon>Sordariomycetes</taxon>
        <taxon>Xylariomycetidae</taxon>
        <taxon>Xylariales</taxon>
        <taxon>Xylariales incertae sedis</taxon>
        <taxon>Monosporascus</taxon>
    </lineage>
</organism>
<feature type="compositionally biased region" description="Polar residues" evidence="2">
    <location>
        <begin position="145"/>
        <end position="172"/>
    </location>
</feature>